<proteinExistence type="predicted"/>
<reference evidence="2" key="1">
    <citation type="submission" date="2023-10" db="EMBL/GenBank/DDBJ databases">
        <title>Genome assembly of Pristionchus species.</title>
        <authorList>
            <person name="Yoshida K."/>
            <person name="Sommer R.J."/>
        </authorList>
    </citation>
    <scope>NUCLEOTIDE SEQUENCE</scope>
    <source>
        <strain evidence="2">RS5133</strain>
    </source>
</reference>
<feature type="non-terminal residue" evidence="2">
    <location>
        <position position="1"/>
    </location>
</feature>
<feature type="compositionally biased region" description="Acidic residues" evidence="1">
    <location>
        <begin position="207"/>
        <end position="216"/>
    </location>
</feature>
<organism evidence="2 3">
    <name type="scientific">Pristionchus fissidentatus</name>
    <dbReference type="NCBI Taxonomy" id="1538716"/>
    <lineage>
        <taxon>Eukaryota</taxon>
        <taxon>Metazoa</taxon>
        <taxon>Ecdysozoa</taxon>
        <taxon>Nematoda</taxon>
        <taxon>Chromadorea</taxon>
        <taxon>Rhabditida</taxon>
        <taxon>Rhabditina</taxon>
        <taxon>Diplogasteromorpha</taxon>
        <taxon>Diplogasteroidea</taxon>
        <taxon>Neodiplogasteridae</taxon>
        <taxon>Pristionchus</taxon>
    </lineage>
</organism>
<evidence type="ECO:0000256" key="1">
    <source>
        <dbReference type="SAM" id="MobiDB-lite"/>
    </source>
</evidence>
<keyword evidence="3" id="KW-1185">Reference proteome</keyword>
<dbReference type="Proteomes" id="UP001432322">
    <property type="component" value="Unassembled WGS sequence"/>
</dbReference>
<dbReference type="EMBL" id="BTSY01000001">
    <property type="protein sequence ID" value="GMT10155.1"/>
    <property type="molecule type" value="Genomic_DNA"/>
</dbReference>
<feature type="region of interest" description="Disordered" evidence="1">
    <location>
        <begin position="188"/>
        <end position="216"/>
    </location>
</feature>
<evidence type="ECO:0000313" key="3">
    <source>
        <dbReference type="Proteomes" id="UP001432322"/>
    </source>
</evidence>
<feature type="compositionally biased region" description="Basic and acidic residues" evidence="1">
    <location>
        <begin position="188"/>
        <end position="206"/>
    </location>
</feature>
<protein>
    <submittedName>
        <fullName evidence="2">Uncharacterized protein</fullName>
    </submittedName>
</protein>
<dbReference type="AlphaFoldDB" id="A0AAV5UX73"/>
<sequence length="216" mass="22718">HSRVPVEVDVSDGARTLDVARVLVNSGLAPSTERLEVVEVGLKYVVGPPEGILADSVPVNSHNRLPVVVVRVDSDRNSESIAFSDHVEDELSVGGLVGGPVVDLNVEPEHAELGTAVLEGVHRCLHLGLGGSARGRMAGEEISVDIGQSLSPGVLDVLNAGLVNVSIALSNSSNVEMISGVLEASERRGRDRLNGVDTERRSGERDAEGEENEEKA</sequence>
<name>A0AAV5UX73_9BILA</name>
<feature type="non-terminal residue" evidence="2">
    <location>
        <position position="216"/>
    </location>
</feature>
<comment type="caution">
    <text evidence="2">The sequence shown here is derived from an EMBL/GenBank/DDBJ whole genome shotgun (WGS) entry which is preliminary data.</text>
</comment>
<evidence type="ECO:0000313" key="2">
    <source>
        <dbReference type="EMBL" id="GMT10155.1"/>
    </source>
</evidence>
<gene>
    <name evidence="2" type="ORF">PFISCL1PPCAC_1452</name>
</gene>
<accession>A0AAV5UX73</accession>